<dbReference type="InterPro" id="IPR035309">
    <property type="entry name" value="PSME4"/>
</dbReference>
<evidence type="ECO:0000313" key="12">
    <source>
        <dbReference type="EMBL" id="TPX70762.1"/>
    </source>
</evidence>
<dbReference type="Pfam" id="PF23096">
    <property type="entry name" value="HEAT_PSME4"/>
    <property type="match status" value="1"/>
</dbReference>
<evidence type="ECO:0000256" key="8">
    <source>
        <dbReference type="ARBA" id="ARBA00023242"/>
    </source>
</evidence>
<dbReference type="OrthoDB" id="17907at2759"/>
<keyword evidence="7" id="KW-0234">DNA repair</keyword>
<dbReference type="Pfam" id="PF11919">
    <property type="entry name" value="PSME4_C"/>
    <property type="match status" value="1"/>
</dbReference>
<dbReference type="Pfam" id="PF16507">
    <property type="entry name" value="HEAT_PSME4_mid"/>
    <property type="match status" value="1"/>
</dbReference>
<feature type="domain" description="Proteasome activator complex subunit 4 C-terminal" evidence="9">
    <location>
        <begin position="1806"/>
        <end position="1893"/>
    </location>
</feature>
<evidence type="ECO:0000256" key="2">
    <source>
        <dbReference type="ARBA" id="ARBA00004496"/>
    </source>
</evidence>
<dbReference type="GO" id="GO:0005829">
    <property type="term" value="C:cytosol"/>
    <property type="evidence" value="ECO:0007669"/>
    <property type="project" value="TreeGrafter"/>
</dbReference>
<evidence type="ECO:0000256" key="7">
    <source>
        <dbReference type="ARBA" id="ARBA00023204"/>
    </source>
</evidence>
<dbReference type="GO" id="GO:0070628">
    <property type="term" value="F:proteasome binding"/>
    <property type="evidence" value="ECO:0007669"/>
    <property type="project" value="InterPro"/>
</dbReference>
<evidence type="ECO:0000256" key="1">
    <source>
        <dbReference type="ARBA" id="ARBA00004123"/>
    </source>
</evidence>
<evidence type="ECO:0008006" key="14">
    <source>
        <dbReference type="Google" id="ProtNLM"/>
    </source>
</evidence>
<dbReference type="SUPFAM" id="SSF48371">
    <property type="entry name" value="ARM repeat"/>
    <property type="match status" value="1"/>
</dbReference>
<dbReference type="GO" id="GO:0016504">
    <property type="term" value="F:peptidase activator activity"/>
    <property type="evidence" value="ECO:0007669"/>
    <property type="project" value="InterPro"/>
</dbReference>
<sequence>MFIEQLPLVTDGDSPHSTAFLAQIIRGISEAVAVSDYSGAVFWSRKANIYLTLKYNMPLKDRCFLANTLVALASQPEADMSQAHVFASVAVRLLKKKHLDKDLIKQGFAVDWKPLWEQVRRCVFPRGKERVFSADSAYANEIIKLIRECRRFFPASATLEILEEFLPDMNPHNLIHMQRVADVWTRLLPTNQIPTPPKSFQGSSAAVDAPGFYWVPTVFSLWSFVTGNSDLDLYFLGLLARLAEDQSGKPELAGWTDDMISTVFALGLRDLDLPVGSGAGQGGRQSRGSKSKILPYFARFIVYTIYPEQSTATGSYSPPKTSLSQLQTLLQATETYFHPSNYGAWSSKLSNFLHNLVNEFLKRWRQESKPDCTTPTELRLTPEIRKAFVESVHVCAFLAMFSKDPRAVSDANSTIKLLAYLEPEIVLPKVLDRVFPSLENLTETHRTQACLSNLGITILPIVNRSLFPSGARNFVDLLNLALPGIDMNDPMKTSSTLVFISSAFLAVPLANVSNSMVDDDENEDDREVRLSTAALEEWILLFLDRIYVLFENLPQIFGSSNENTMENVIVSMASYALQIIFQQASLELQNIALKSLAKFISTTVIPSATKAVGKIISICGAGSPSLKLRHFLPLTSARIKEELAGHASSKPSLPQSSFPFSFASLSDASLHWNQYAFLNAIVGSGDALLEHKKLVSSTIEDMVLQCRSYRGVKWAAMSIGAVVQSCTAIYPRDFRSVPKSLWEDPGNEIHCYVEESIYQQHYNYTPAYMSSSYKRWGEFGDSKNFSVDWHIPSDDEITFAVEMTAKYTNMTLEHLSQLMKSSQETASSASDTRREQSFEFSRWIIILRSLSASVSSMVAPWDDMSPVTDDRSFELACPEHVITVHPNCGFLSSTNPHHAQVVQLRHSIGEMLIQLVTHFQTHREDDIGPMKQLVKTISKLVSFRGVKAAALANMINGYKYVKSTSKTIENDKMLPRFLLVKRAQILHLHRRRFAFSHETPHTTQAQQLMTCLFDLSISRYSEIRMLSQAALAHSMVPFETLKKKFFKAYLEKLVSPDSSEHVVKACLHVCNTGIVQDMARRDVDCSYLFIKAICRPFGDKPSIQELVRNIFMSYLGNVSQLSIGLAVPAELKASVRQHTRLDAESLRRGEASLSQSNQYLLKEYSELLTDMLNLIQTPSTHWRARAMAVNLLEATWRPHDPQPLNLTTVILEGVVSSHPTFRDVCLTMLVRILRGLKARARVSGVDRTKAFRTETVRPDTSVIDTDQYLADSVSSKMTDLHDSSIVGWYCWPQKSKFYNQPDASFDQTSGGIEGLPFTDTQSKDSVEAIYTAISTPEFWTKLSSYHALESSKGAEFFNTELFKLVRALACQYEDTFCEHIRPIIEELVRDPKEKSKQRAAAEFLAGLVRGSKNWSTAKLTKLWSWVVPIVSGAIQASTTETARFWIEFLNSISVNRDPRRVLPIIDMIFKWKLDPTSQSFFMESKKLTFMKVIVSHFKWRVSAYFPTLLQDLFSVVRHPYQQVRDVLGVLLNEITQLLWTPSANNVSDVLLWNVQSQGGHRVDVYSANSNFKGVVPVEPHTISKPLFEKLFADMQQWRQVVRTNNVGPSDYGNASKTLLACMVASIAFPCNTAKYTFLDYEVPELFRMIEFEDADLQAAASAMTVLYAHVTFPVRRVPHVIQQVLDILSSEMKWQVKVKVIPVLQVMFFRNMHCLSSEMKLVILETVAALLDDVQVEVRTLAGATLAGLIRCSERDSIQALKVKFEGVLKATKAAKKKSTLPARTDVVATGGSPAIGSTRPHPLIVKRHAAVIGLSSLVLSFPYEVPAWLPEVLITLSSCVSDQAPIGATVSKTFADFRRTHQDNWKEEGMKAFTEDQISILSDLLISSSYYA</sequence>
<name>A0A507F3S6_9FUNG</name>
<evidence type="ECO:0000259" key="9">
    <source>
        <dbReference type="Pfam" id="PF11919"/>
    </source>
</evidence>
<evidence type="ECO:0000256" key="6">
    <source>
        <dbReference type="ARBA" id="ARBA00022763"/>
    </source>
</evidence>
<keyword evidence="8" id="KW-0539">Nucleus</keyword>
<comment type="similarity">
    <text evidence="3">Belongs to the BLM10 family.</text>
</comment>
<dbReference type="GO" id="GO:0010499">
    <property type="term" value="P:proteasomal ubiquitin-independent protein catabolic process"/>
    <property type="evidence" value="ECO:0007669"/>
    <property type="project" value="TreeGrafter"/>
</dbReference>
<reference evidence="12 13" key="1">
    <citation type="journal article" date="2019" name="Sci. Rep.">
        <title>Comparative genomics of chytrid fungi reveal insights into the obligate biotrophic and pathogenic lifestyle of Synchytrium endobioticum.</title>
        <authorList>
            <person name="van de Vossenberg B.T.L.H."/>
            <person name="Warris S."/>
            <person name="Nguyen H.D.T."/>
            <person name="van Gent-Pelzer M.P.E."/>
            <person name="Joly D.L."/>
            <person name="van de Geest H.C."/>
            <person name="Bonants P.J.M."/>
            <person name="Smith D.S."/>
            <person name="Levesque C.A."/>
            <person name="van der Lee T.A.J."/>
        </authorList>
    </citation>
    <scope>NUCLEOTIDE SEQUENCE [LARGE SCALE GENOMIC DNA]</scope>
    <source>
        <strain evidence="12 13">CBS 675.73</strain>
    </source>
</reference>
<accession>A0A507F3S6</accession>
<evidence type="ECO:0000256" key="5">
    <source>
        <dbReference type="ARBA" id="ARBA00022737"/>
    </source>
</evidence>
<keyword evidence="4" id="KW-0963">Cytoplasm</keyword>
<keyword evidence="13" id="KW-1185">Reference proteome</keyword>
<organism evidence="12 13">
    <name type="scientific">Chytriomyces confervae</name>
    <dbReference type="NCBI Taxonomy" id="246404"/>
    <lineage>
        <taxon>Eukaryota</taxon>
        <taxon>Fungi</taxon>
        <taxon>Fungi incertae sedis</taxon>
        <taxon>Chytridiomycota</taxon>
        <taxon>Chytridiomycota incertae sedis</taxon>
        <taxon>Chytridiomycetes</taxon>
        <taxon>Chytridiales</taxon>
        <taxon>Chytriomycetaceae</taxon>
        <taxon>Chytriomyces</taxon>
    </lineage>
</organism>
<dbReference type="PANTHER" id="PTHR32170:SF3">
    <property type="entry name" value="PROTEASOME ACTIVATOR COMPLEX SUBUNIT 4"/>
    <property type="match status" value="1"/>
</dbReference>
<dbReference type="InterPro" id="IPR021843">
    <property type="entry name" value="PSME4_C"/>
</dbReference>
<gene>
    <name evidence="12" type="ORF">CcCBS67573_g06428</name>
</gene>
<dbReference type="InterPro" id="IPR055455">
    <property type="entry name" value="HEAT_PSME4"/>
</dbReference>
<evidence type="ECO:0000313" key="13">
    <source>
        <dbReference type="Proteomes" id="UP000320333"/>
    </source>
</evidence>
<evidence type="ECO:0000259" key="10">
    <source>
        <dbReference type="Pfam" id="PF16507"/>
    </source>
</evidence>
<evidence type="ECO:0000256" key="4">
    <source>
        <dbReference type="ARBA" id="ARBA00022490"/>
    </source>
</evidence>
<keyword evidence="6" id="KW-0227">DNA damage</keyword>
<comment type="caution">
    <text evidence="12">The sequence shown here is derived from an EMBL/GenBank/DDBJ whole genome shotgun (WGS) entry which is preliminary data.</text>
</comment>
<dbReference type="GO" id="GO:0006281">
    <property type="term" value="P:DNA repair"/>
    <property type="evidence" value="ECO:0007669"/>
    <property type="project" value="UniProtKB-KW"/>
</dbReference>
<dbReference type="GO" id="GO:0005634">
    <property type="term" value="C:nucleus"/>
    <property type="evidence" value="ECO:0007669"/>
    <property type="project" value="UniProtKB-SubCell"/>
</dbReference>
<comment type="subcellular location">
    <subcellularLocation>
        <location evidence="2">Cytoplasm</location>
    </subcellularLocation>
    <subcellularLocation>
        <location evidence="1">Nucleus</location>
    </subcellularLocation>
</comment>
<dbReference type="EMBL" id="QEAP01000275">
    <property type="protein sequence ID" value="TPX70762.1"/>
    <property type="molecule type" value="Genomic_DNA"/>
</dbReference>
<dbReference type="PANTHER" id="PTHR32170">
    <property type="entry name" value="PROTEASOME ACTIVATOR COMPLEX SUBUNIT 4"/>
    <property type="match status" value="1"/>
</dbReference>
<evidence type="ECO:0000259" key="11">
    <source>
        <dbReference type="Pfam" id="PF23096"/>
    </source>
</evidence>
<dbReference type="InterPro" id="IPR032430">
    <property type="entry name" value="Blm10_mid"/>
</dbReference>
<keyword evidence="5" id="KW-0677">Repeat</keyword>
<protein>
    <recommendedName>
        <fullName evidence="14">Proteasome activator complex subunit 4 C-terminal domain-containing protein</fullName>
    </recommendedName>
</protein>
<evidence type="ECO:0000256" key="3">
    <source>
        <dbReference type="ARBA" id="ARBA00005739"/>
    </source>
</evidence>
<dbReference type="STRING" id="246404.A0A507F3S6"/>
<feature type="domain" description="Proteasome activator Blm10 middle HEAT repeats region" evidence="10">
    <location>
        <begin position="326"/>
        <end position="857"/>
    </location>
</feature>
<dbReference type="Proteomes" id="UP000320333">
    <property type="component" value="Unassembled WGS sequence"/>
</dbReference>
<dbReference type="InterPro" id="IPR016024">
    <property type="entry name" value="ARM-type_fold"/>
</dbReference>
<feature type="domain" description="Proteasome activator complex subunit 4-like HEAT repeat-like" evidence="11">
    <location>
        <begin position="1287"/>
        <end position="1490"/>
    </location>
</feature>
<proteinExistence type="inferred from homology"/>